<sequence length="405" mass="43126">MHADLFGGGRPHSRCAEGAACCEVLTFAGWNLIFGPCVVQGTSCSWRWRGDGAGADGWDVGEQADSRVESGERAVAVRRWLRAVEWRRWGKGTGGRSAWARGRVLALLAVLAAGLMAFHSVVPNAVGRLGSLLETFLPWLGLAVPLLLVLALLRRSAIALVALLLPVAVWGNLFGGLVLADGDSGPHDIVAVQHNVSDENSDPEGTASDLIEAAPDVIALEELTPSALPAYESALAAEYPHHAVEGTVGLWSRYPLSDVRPVDIKPTGIPEGWNRGLRTTARTPQGDIAVYVAHLPSVRIRWNGLSSGWRDESAGLLGEVLAAEKLAKVILLGDLNSTVDDRGLDPVTDQMDSTGRVFAFSWPASFPVSRIDHVMTRSMLVTDIGTLPATGSDHLPVAAGIKFEP</sequence>
<name>A0ABU0T9R0_9ACTN</name>
<feature type="domain" description="Endonuclease/exonuclease/phosphatase" evidence="2">
    <location>
        <begin position="193"/>
        <end position="394"/>
    </location>
</feature>
<evidence type="ECO:0000259" key="2">
    <source>
        <dbReference type="Pfam" id="PF03372"/>
    </source>
</evidence>
<keyword evidence="1" id="KW-1133">Transmembrane helix</keyword>
<evidence type="ECO:0000256" key="1">
    <source>
        <dbReference type="SAM" id="Phobius"/>
    </source>
</evidence>
<evidence type="ECO:0000313" key="4">
    <source>
        <dbReference type="Proteomes" id="UP001230328"/>
    </source>
</evidence>
<dbReference type="InterPro" id="IPR005135">
    <property type="entry name" value="Endo/exonuclease/phosphatase"/>
</dbReference>
<dbReference type="Gene3D" id="3.60.10.10">
    <property type="entry name" value="Endonuclease/exonuclease/phosphatase"/>
    <property type="match status" value="1"/>
</dbReference>
<proteinExistence type="predicted"/>
<keyword evidence="1" id="KW-0812">Transmembrane</keyword>
<evidence type="ECO:0000313" key="3">
    <source>
        <dbReference type="EMBL" id="MDQ1032545.1"/>
    </source>
</evidence>
<protein>
    <submittedName>
        <fullName evidence="3">Vancomycin resistance protein VanJ</fullName>
    </submittedName>
</protein>
<comment type="caution">
    <text evidence="3">The sequence shown here is derived from an EMBL/GenBank/DDBJ whole genome shotgun (WGS) entry which is preliminary data.</text>
</comment>
<gene>
    <name evidence="3" type="ORF">QF035_010127</name>
</gene>
<accession>A0ABU0T9R0</accession>
<dbReference type="EMBL" id="JAUSZI010000002">
    <property type="protein sequence ID" value="MDQ1032545.1"/>
    <property type="molecule type" value="Genomic_DNA"/>
</dbReference>
<organism evidence="3 4">
    <name type="scientific">Streptomyces umbrinus</name>
    <dbReference type="NCBI Taxonomy" id="67370"/>
    <lineage>
        <taxon>Bacteria</taxon>
        <taxon>Bacillati</taxon>
        <taxon>Actinomycetota</taxon>
        <taxon>Actinomycetes</taxon>
        <taxon>Kitasatosporales</taxon>
        <taxon>Streptomycetaceae</taxon>
        <taxon>Streptomyces</taxon>
        <taxon>Streptomyces phaeochromogenes group</taxon>
    </lineage>
</organism>
<feature type="transmembrane region" description="Helical" evidence="1">
    <location>
        <begin position="136"/>
        <end position="153"/>
    </location>
</feature>
<feature type="transmembrane region" description="Helical" evidence="1">
    <location>
        <begin position="160"/>
        <end position="180"/>
    </location>
</feature>
<keyword evidence="4" id="KW-1185">Reference proteome</keyword>
<reference evidence="3 4" key="1">
    <citation type="submission" date="2023-07" db="EMBL/GenBank/DDBJ databases">
        <title>Comparative genomics of wheat-associated soil bacteria to identify genetic determinants of phenazine resistance.</title>
        <authorList>
            <person name="Mouncey N."/>
        </authorList>
    </citation>
    <scope>NUCLEOTIDE SEQUENCE [LARGE SCALE GENOMIC DNA]</scope>
    <source>
        <strain evidence="3 4">V2I4</strain>
    </source>
</reference>
<dbReference type="InterPro" id="IPR036691">
    <property type="entry name" value="Endo/exonu/phosph_ase_sf"/>
</dbReference>
<dbReference type="Pfam" id="PF03372">
    <property type="entry name" value="Exo_endo_phos"/>
    <property type="match status" value="1"/>
</dbReference>
<keyword evidence="1" id="KW-0472">Membrane</keyword>
<feature type="transmembrane region" description="Helical" evidence="1">
    <location>
        <begin position="104"/>
        <end position="124"/>
    </location>
</feature>
<dbReference type="Proteomes" id="UP001230328">
    <property type="component" value="Unassembled WGS sequence"/>
</dbReference>
<dbReference type="SUPFAM" id="SSF56219">
    <property type="entry name" value="DNase I-like"/>
    <property type="match status" value="1"/>
</dbReference>